<feature type="non-terminal residue" evidence="1">
    <location>
        <position position="66"/>
    </location>
</feature>
<sequence length="66" mass="7419">MLCSVFALVLAQDGTWDCSDEDGILREARADVSVPSACTLDCTYRTYRAVLELQRKMTIRFTDARA</sequence>
<name>A0A8J4X9L2_CLAMG</name>
<comment type="caution">
    <text evidence="1">The sequence shown here is derived from an EMBL/GenBank/DDBJ whole genome shotgun (WGS) entry which is preliminary data.</text>
</comment>
<accession>A0A8J4X9L2</accession>
<dbReference type="Proteomes" id="UP000727407">
    <property type="component" value="Unassembled WGS sequence"/>
</dbReference>
<evidence type="ECO:0000313" key="1">
    <source>
        <dbReference type="EMBL" id="KAF5889605.1"/>
    </source>
</evidence>
<reference evidence="1" key="1">
    <citation type="submission" date="2020-07" db="EMBL/GenBank/DDBJ databases">
        <title>Clarias magur genome sequencing, assembly and annotation.</title>
        <authorList>
            <person name="Kushwaha B."/>
            <person name="Kumar R."/>
            <person name="Das P."/>
            <person name="Joshi C.G."/>
            <person name="Kumar D."/>
            <person name="Nagpure N.S."/>
            <person name="Pandey M."/>
            <person name="Agarwal S."/>
            <person name="Srivastava S."/>
            <person name="Singh M."/>
            <person name="Sahoo L."/>
            <person name="Jayasankar P."/>
            <person name="Meher P.K."/>
            <person name="Koringa P.G."/>
            <person name="Iquebal M.A."/>
            <person name="Das S.P."/>
            <person name="Bit A."/>
            <person name="Patnaik S."/>
            <person name="Patel N."/>
            <person name="Shah T.M."/>
            <person name="Hinsu A."/>
            <person name="Jena J.K."/>
        </authorList>
    </citation>
    <scope>NUCLEOTIDE SEQUENCE</scope>
    <source>
        <strain evidence="1">CIFAMagur01</strain>
        <tissue evidence="1">Testis</tissue>
    </source>
</reference>
<gene>
    <name evidence="1" type="ORF">DAT39_020697</name>
</gene>
<keyword evidence="2" id="KW-1185">Reference proteome</keyword>
<dbReference type="OrthoDB" id="9929604at2759"/>
<proteinExistence type="predicted"/>
<dbReference type="EMBL" id="QNUK01000791">
    <property type="protein sequence ID" value="KAF5889605.1"/>
    <property type="molecule type" value="Genomic_DNA"/>
</dbReference>
<evidence type="ECO:0000313" key="2">
    <source>
        <dbReference type="Proteomes" id="UP000727407"/>
    </source>
</evidence>
<dbReference type="AlphaFoldDB" id="A0A8J4X9L2"/>
<organism evidence="1 2">
    <name type="scientific">Clarias magur</name>
    <name type="common">Asian catfish</name>
    <name type="synonym">Macropteronotus magur</name>
    <dbReference type="NCBI Taxonomy" id="1594786"/>
    <lineage>
        <taxon>Eukaryota</taxon>
        <taxon>Metazoa</taxon>
        <taxon>Chordata</taxon>
        <taxon>Craniata</taxon>
        <taxon>Vertebrata</taxon>
        <taxon>Euteleostomi</taxon>
        <taxon>Actinopterygii</taxon>
        <taxon>Neopterygii</taxon>
        <taxon>Teleostei</taxon>
        <taxon>Ostariophysi</taxon>
        <taxon>Siluriformes</taxon>
        <taxon>Clariidae</taxon>
        <taxon>Clarias</taxon>
    </lineage>
</organism>
<protein>
    <submittedName>
        <fullName evidence="1">Gonadal somatic cell derived factor isoform X1</fullName>
    </submittedName>
</protein>